<dbReference type="Proteomes" id="UP000286862">
    <property type="component" value="Unassembled WGS sequence"/>
</dbReference>
<evidence type="ECO:0000313" key="2">
    <source>
        <dbReference type="EMBL" id="RWX48828.1"/>
    </source>
</evidence>
<proteinExistence type="predicted"/>
<dbReference type="AlphaFoldDB" id="A0A444J6W3"/>
<dbReference type="EMBL" id="MTKQ01000052">
    <property type="protein sequence ID" value="RWX48828.1"/>
    <property type="molecule type" value="Genomic_DNA"/>
</dbReference>
<feature type="compositionally biased region" description="Basic and acidic residues" evidence="1">
    <location>
        <begin position="19"/>
        <end position="28"/>
    </location>
</feature>
<gene>
    <name evidence="2" type="ORF">VT99_10525</name>
</gene>
<evidence type="ECO:0000313" key="3">
    <source>
        <dbReference type="Proteomes" id="UP000286862"/>
    </source>
</evidence>
<sequence>MILLIPDEFMPDRGDEEFEKGRYRDSHPRPRPVTRMATASDFAL</sequence>
<name>A0A444J6W3_9BACT</name>
<feature type="region of interest" description="Disordered" evidence="1">
    <location>
        <begin position="13"/>
        <end position="44"/>
    </location>
</feature>
<protein>
    <submittedName>
        <fullName evidence="2">Uncharacterized protein</fullName>
    </submittedName>
</protein>
<comment type="caution">
    <text evidence="2">The sequence shown here is derived from an EMBL/GenBank/DDBJ whole genome shotgun (WGS) entry which is preliminary data.</text>
</comment>
<organism evidence="2 3">
    <name type="scientific">Candidatus Electrothrix marina</name>
    <dbReference type="NCBI Taxonomy" id="1859130"/>
    <lineage>
        <taxon>Bacteria</taxon>
        <taxon>Pseudomonadati</taxon>
        <taxon>Thermodesulfobacteriota</taxon>
        <taxon>Desulfobulbia</taxon>
        <taxon>Desulfobulbales</taxon>
        <taxon>Desulfobulbaceae</taxon>
        <taxon>Candidatus Electrothrix</taxon>
    </lineage>
</organism>
<evidence type="ECO:0000256" key="1">
    <source>
        <dbReference type="SAM" id="MobiDB-lite"/>
    </source>
</evidence>
<reference evidence="2 3" key="1">
    <citation type="submission" date="2017-01" db="EMBL/GenBank/DDBJ databases">
        <title>The cable genome- insights into the physiology and evolution of filamentous bacteria capable of sulfide oxidation via long distance electron transfer.</title>
        <authorList>
            <person name="Schreiber L."/>
            <person name="Bjerg J.T."/>
            <person name="Boggild A."/>
            <person name="Van De Vossenberg J."/>
            <person name="Meysman F."/>
            <person name="Nielsen L.P."/>
            <person name="Schramm A."/>
            <person name="Kjeldsen K.U."/>
        </authorList>
    </citation>
    <scope>NUCLEOTIDE SEQUENCE [LARGE SCALE GENOMIC DNA]</scope>
    <source>
        <strain evidence="2">A2</strain>
    </source>
</reference>
<accession>A0A444J6W3</accession>